<comment type="caution">
    <text evidence="2">The sequence shown here is derived from an EMBL/GenBank/DDBJ whole genome shotgun (WGS) entry which is preliminary data.</text>
</comment>
<name>A0AAV9QPL3_9TELE</name>
<protein>
    <submittedName>
        <fullName evidence="2">Uncharacterized protein</fullName>
    </submittedName>
</protein>
<gene>
    <name evidence="2" type="ORF">CRENBAI_008200</name>
</gene>
<proteinExistence type="predicted"/>
<dbReference type="Proteomes" id="UP001311232">
    <property type="component" value="Unassembled WGS sequence"/>
</dbReference>
<feature type="compositionally biased region" description="Low complexity" evidence="1">
    <location>
        <begin position="55"/>
        <end position="84"/>
    </location>
</feature>
<dbReference type="EMBL" id="JAHHUM010003050">
    <property type="protein sequence ID" value="KAK5598566.1"/>
    <property type="molecule type" value="Genomic_DNA"/>
</dbReference>
<accession>A0AAV9QPL3</accession>
<evidence type="ECO:0000256" key="1">
    <source>
        <dbReference type="SAM" id="MobiDB-lite"/>
    </source>
</evidence>
<evidence type="ECO:0000313" key="3">
    <source>
        <dbReference type="Proteomes" id="UP001311232"/>
    </source>
</evidence>
<keyword evidence="3" id="KW-1185">Reference proteome</keyword>
<evidence type="ECO:0000313" key="2">
    <source>
        <dbReference type="EMBL" id="KAK5598566.1"/>
    </source>
</evidence>
<organism evidence="2 3">
    <name type="scientific">Crenichthys baileyi</name>
    <name type="common">White River springfish</name>
    <dbReference type="NCBI Taxonomy" id="28760"/>
    <lineage>
        <taxon>Eukaryota</taxon>
        <taxon>Metazoa</taxon>
        <taxon>Chordata</taxon>
        <taxon>Craniata</taxon>
        <taxon>Vertebrata</taxon>
        <taxon>Euteleostomi</taxon>
        <taxon>Actinopterygii</taxon>
        <taxon>Neopterygii</taxon>
        <taxon>Teleostei</taxon>
        <taxon>Neoteleostei</taxon>
        <taxon>Acanthomorphata</taxon>
        <taxon>Ovalentaria</taxon>
        <taxon>Atherinomorphae</taxon>
        <taxon>Cyprinodontiformes</taxon>
        <taxon>Goodeidae</taxon>
        <taxon>Crenichthys</taxon>
    </lineage>
</organism>
<sequence>MYGEEVEVLPSPLLLMEMEELARPTPEQNADQDCSSQPVPVSSTSRRRRCHRQLSTTATASAEPSTSAAASAEPSTSAATTATTEFPVPITPYSLAFMMRVLRKGKVLKDLAIHLLMTRGLPEQTLEVLDQLRDWKAQWGRYSPSSVTVEMA</sequence>
<feature type="compositionally biased region" description="Low complexity" evidence="1">
    <location>
        <begin position="35"/>
        <end position="44"/>
    </location>
</feature>
<feature type="region of interest" description="Disordered" evidence="1">
    <location>
        <begin position="17"/>
        <end position="84"/>
    </location>
</feature>
<dbReference type="AlphaFoldDB" id="A0AAV9QPL3"/>
<reference evidence="2 3" key="1">
    <citation type="submission" date="2021-06" db="EMBL/GenBank/DDBJ databases">
        <authorList>
            <person name="Palmer J.M."/>
        </authorList>
    </citation>
    <scope>NUCLEOTIDE SEQUENCE [LARGE SCALE GENOMIC DNA]</scope>
    <source>
        <strain evidence="2 3">MEX-2019</strain>
        <tissue evidence="2">Muscle</tissue>
    </source>
</reference>